<keyword evidence="7" id="KW-1185">Reference proteome</keyword>
<dbReference type="Pfam" id="PF09972">
    <property type="entry name" value="DUF2207"/>
    <property type="match status" value="1"/>
</dbReference>
<reference evidence="6 7" key="1">
    <citation type="submission" date="2021-01" db="EMBL/GenBank/DDBJ databases">
        <title>Genome seq and assembly of Flavobacterium sp. GN10.</title>
        <authorList>
            <person name="Chhetri G."/>
        </authorList>
    </citation>
    <scope>NUCLEOTIDE SEQUENCE [LARGE SCALE GENOMIC DNA]</scope>
    <source>
        <strain evidence="6 7">GN10</strain>
    </source>
</reference>
<dbReference type="EMBL" id="JAERSF010000001">
    <property type="protein sequence ID" value="MBL0736341.1"/>
    <property type="molecule type" value="Genomic_DNA"/>
</dbReference>
<proteinExistence type="predicted"/>
<feature type="compositionally biased region" description="Gly residues" evidence="1">
    <location>
        <begin position="607"/>
        <end position="624"/>
    </location>
</feature>
<keyword evidence="2" id="KW-1133">Transmembrane helix</keyword>
<feature type="transmembrane region" description="Helical" evidence="2">
    <location>
        <begin position="392"/>
        <end position="415"/>
    </location>
</feature>
<feature type="transmembrane region" description="Helical" evidence="2">
    <location>
        <begin position="452"/>
        <end position="475"/>
    </location>
</feature>
<protein>
    <submittedName>
        <fullName evidence="6">DUF2207 domain-containing protein</fullName>
    </submittedName>
</protein>
<evidence type="ECO:0000256" key="3">
    <source>
        <dbReference type="SAM" id="SignalP"/>
    </source>
</evidence>
<gene>
    <name evidence="6" type="ORF">JI750_05560</name>
</gene>
<feature type="transmembrane region" description="Helical" evidence="2">
    <location>
        <begin position="421"/>
        <end position="440"/>
    </location>
</feature>
<feature type="signal peptide" evidence="3">
    <location>
        <begin position="1"/>
        <end position="22"/>
    </location>
</feature>
<organism evidence="6 7">
    <name type="scientific">Flavobacterium tagetis</name>
    <dbReference type="NCBI Taxonomy" id="2801336"/>
    <lineage>
        <taxon>Bacteria</taxon>
        <taxon>Pseudomonadati</taxon>
        <taxon>Bacteroidota</taxon>
        <taxon>Flavobacteriia</taxon>
        <taxon>Flavobacteriales</taxon>
        <taxon>Flavobacteriaceae</taxon>
        <taxon>Flavobacterium</taxon>
    </lineage>
</organism>
<dbReference type="RefSeq" id="WP_201999311.1">
    <property type="nucleotide sequence ID" value="NZ_JAERSF010000001.1"/>
</dbReference>
<evidence type="ECO:0000313" key="6">
    <source>
        <dbReference type="EMBL" id="MBL0736341.1"/>
    </source>
</evidence>
<feature type="domain" description="Predicted membrane protein YciQ-like C-terminal" evidence="5">
    <location>
        <begin position="451"/>
        <end position="559"/>
    </location>
</feature>
<evidence type="ECO:0000256" key="1">
    <source>
        <dbReference type="SAM" id="MobiDB-lite"/>
    </source>
</evidence>
<dbReference type="InterPro" id="IPR048389">
    <property type="entry name" value="YciQ-like_C"/>
</dbReference>
<accession>A0ABS1KDX4</accession>
<keyword evidence="3" id="KW-0732">Signal</keyword>
<name>A0ABS1KDX4_9FLAO</name>
<evidence type="ECO:0000259" key="4">
    <source>
        <dbReference type="Pfam" id="PF09972"/>
    </source>
</evidence>
<feature type="transmembrane region" description="Helical" evidence="2">
    <location>
        <begin position="481"/>
        <end position="501"/>
    </location>
</feature>
<sequence length="624" mass="71230">MKKFRFLFSVSILLLTIFQCYSQNDSITENEKIKQFHSDILIKKNGNLIVTETIKVFANGQQIKHGIYRKLPLQSNSAKASKNNYYTILNITKNGYEEPYHMALAGNGEWISVYIGSKKAYLPTGLHIYKITYEVEAQIHSYDDLDEVYWNVTGNYWDFEIENVSAKVILPQSAKAIKSYCYTGFLESKATDCNAKIVDNFVYFTSKNLKKQEGFTIAAGFPKGIVDQPFFRPHYKMEEFLFSEKMFNAFLALTICLGFYYYSWKKYGEDPLLENNQKNIDLKNLYSAPVLAYIKDQSVGKKNILASIIELSIKGFVKIKDNGKESWQDGFEYSIEKVKEAENLNKENEIVLNALFLENDSFTLDSKAHLILNEAENKLEKSLEKRYNLEDYYLGNWNQILLGFLITIPAILVYSHFAKGIILWSGIFSCLFFVILVLLLRGLVKSLRKNDFSVTAVCLFFLLFVGAFFFGIFFIPHKDHIYSVLDLSVFLLIISGFFLYLNIIGKYTKLGAETKLQIERWEQELLDYKLEENDQTISIYEEILPYAFALGIEEEWNLKFAGVLKMQNYKNNWIKTTDSTSGFTPRTVSNFRTSYNSFSSSSSSASSGGGSSGRGGGGGGGGGW</sequence>
<keyword evidence="2" id="KW-0812">Transmembrane</keyword>
<comment type="caution">
    <text evidence="6">The sequence shown here is derived from an EMBL/GenBank/DDBJ whole genome shotgun (WGS) entry which is preliminary data.</text>
</comment>
<feature type="domain" description="DUF2207" evidence="4">
    <location>
        <begin position="32"/>
        <end position="221"/>
    </location>
</feature>
<dbReference type="InterPro" id="IPR018702">
    <property type="entry name" value="DUF2207"/>
</dbReference>
<feature type="chain" id="PRO_5047446802" evidence="3">
    <location>
        <begin position="23"/>
        <end position="624"/>
    </location>
</feature>
<evidence type="ECO:0000256" key="2">
    <source>
        <dbReference type="SAM" id="Phobius"/>
    </source>
</evidence>
<feature type="region of interest" description="Disordered" evidence="1">
    <location>
        <begin position="598"/>
        <end position="624"/>
    </location>
</feature>
<feature type="transmembrane region" description="Helical" evidence="2">
    <location>
        <begin position="246"/>
        <end position="264"/>
    </location>
</feature>
<dbReference type="Proteomes" id="UP000603728">
    <property type="component" value="Unassembled WGS sequence"/>
</dbReference>
<evidence type="ECO:0000259" key="5">
    <source>
        <dbReference type="Pfam" id="PF20990"/>
    </source>
</evidence>
<dbReference type="Pfam" id="PF20990">
    <property type="entry name" value="DUF2207_C"/>
    <property type="match status" value="1"/>
</dbReference>
<evidence type="ECO:0000313" key="7">
    <source>
        <dbReference type="Proteomes" id="UP000603728"/>
    </source>
</evidence>
<keyword evidence="2" id="KW-0472">Membrane</keyword>